<organism evidence="2 3">
    <name type="scientific">Xylona heveae (strain CBS 132557 / TC161)</name>
    <dbReference type="NCBI Taxonomy" id="1328760"/>
    <lineage>
        <taxon>Eukaryota</taxon>
        <taxon>Fungi</taxon>
        <taxon>Dikarya</taxon>
        <taxon>Ascomycota</taxon>
        <taxon>Pezizomycotina</taxon>
        <taxon>Xylonomycetes</taxon>
        <taxon>Xylonales</taxon>
        <taxon>Xylonaceae</taxon>
        <taxon>Xylona</taxon>
    </lineage>
</organism>
<name>A0A165J7P8_XYLHT</name>
<feature type="signal peptide" evidence="1">
    <location>
        <begin position="1"/>
        <end position="23"/>
    </location>
</feature>
<gene>
    <name evidence="2" type="ORF">L228DRAFT_242231</name>
</gene>
<dbReference type="InParanoid" id="A0A165J7P8"/>
<dbReference type="GeneID" id="28896532"/>
<keyword evidence="1" id="KW-0732">Signal</keyword>
<proteinExistence type="predicted"/>
<dbReference type="OrthoDB" id="4825549at2759"/>
<evidence type="ECO:0000313" key="2">
    <source>
        <dbReference type="EMBL" id="KZF25858.1"/>
    </source>
</evidence>
<protein>
    <submittedName>
        <fullName evidence="2">Uncharacterized protein</fullName>
    </submittedName>
</protein>
<evidence type="ECO:0000313" key="3">
    <source>
        <dbReference type="Proteomes" id="UP000076632"/>
    </source>
</evidence>
<accession>A0A165J7P8</accession>
<evidence type="ECO:0000256" key="1">
    <source>
        <dbReference type="SAM" id="SignalP"/>
    </source>
</evidence>
<dbReference type="RefSeq" id="XP_018191413.1">
    <property type="nucleotide sequence ID" value="XM_018331395.1"/>
</dbReference>
<keyword evidence="3" id="KW-1185">Reference proteome</keyword>
<sequence length="129" mass="13294">MAPATSLLSLIATALLAAQSVAALGCFGSGETYGQVTSDTSQLASARSSACNSFAGSYPQGASRSLCASFPDTGTRINFSASNTASTPQTLTYDDCEAALTIEMNGCKRGSRQKHGNFEYLDDPNNGTC</sequence>
<dbReference type="OMA" id="TTEMEAC"/>
<reference evidence="2 3" key="1">
    <citation type="journal article" date="2016" name="Fungal Biol.">
        <title>The genome of Xylona heveae provides a window into fungal endophytism.</title>
        <authorList>
            <person name="Gazis R."/>
            <person name="Kuo A."/>
            <person name="Riley R."/>
            <person name="LaButti K."/>
            <person name="Lipzen A."/>
            <person name="Lin J."/>
            <person name="Amirebrahimi M."/>
            <person name="Hesse C.N."/>
            <person name="Spatafora J.W."/>
            <person name="Henrissat B."/>
            <person name="Hainaut M."/>
            <person name="Grigoriev I.V."/>
            <person name="Hibbett D.S."/>
        </authorList>
    </citation>
    <scope>NUCLEOTIDE SEQUENCE [LARGE SCALE GENOMIC DNA]</scope>
    <source>
        <strain evidence="2 3">TC161</strain>
    </source>
</reference>
<dbReference type="EMBL" id="KV407454">
    <property type="protein sequence ID" value="KZF25858.1"/>
    <property type="molecule type" value="Genomic_DNA"/>
</dbReference>
<dbReference type="Proteomes" id="UP000076632">
    <property type="component" value="Unassembled WGS sequence"/>
</dbReference>
<dbReference type="AlphaFoldDB" id="A0A165J7P8"/>
<feature type="chain" id="PRO_5007859873" evidence="1">
    <location>
        <begin position="24"/>
        <end position="129"/>
    </location>
</feature>